<dbReference type="Pfam" id="PF03775">
    <property type="entry name" value="MinC_C"/>
    <property type="match status" value="1"/>
</dbReference>
<dbReference type="InterPro" id="IPR036145">
    <property type="entry name" value="MinC_C_sf"/>
</dbReference>
<dbReference type="InterPro" id="IPR013033">
    <property type="entry name" value="MinC"/>
</dbReference>
<reference evidence="10" key="1">
    <citation type="submission" date="2016-12" db="EMBL/GenBank/DDBJ databases">
        <authorList>
            <person name="Jung M.Y."/>
            <person name="Lee S.H."/>
        </authorList>
    </citation>
    <scope>NUCLEOTIDE SEQUENCE [LARGE SCALE GENOMIC DNA]</scope>
    <source>
        <strain evidence="10">WiKim39</strain>
    </source>
</reference>
<evidence type="ECO:0000259" key="8">
    <source>
        <dbReference type="Pfam" id="PF22642"/>
    </source>
</evidence>
<dbReference type="STRING" id="1847728.BTM29_11095"/>
<feature type="domain" description="Septum formation inhibitor MinC C-terminal" evidence="7">
    <location>
        <begin position="105"/>
        <end position="197"/>
    </location>
</feature>
<dbReference type="Pfam" id="PF22642">
    <property type="entry name" value="MinC_N_1"/>
    <property type="match status" value="1"/>
</dbReference>
<evidence type="ECO:0000256" key="4">
    <source>
        <dbReference type="ARBA" id="ARBA00023306"/>
    </source>
</evidence>
<dbReference type="Gene3D" id="3.30.160.540">
    <property type="match status" value="1"/>
</dbReference>
<keyword evidence="10" id="KW-1185">Reference proteome</keyword>
<dbReference type="OrthoDB" id="9790810at2"/>
<dbReference type="GO" id="GO:0000917">
    <property type="term" value="P:division septum assembly"/>
    <property type="evidence" value="ECO:0007669"/>
    <property type="project" value="UniProtKB-KW"/>
</dbReference>
<comment type="subunit">
    <text evidence="5 6">Interacts with MinD and FtsZ.</text>
</comment>
<evidence type="ECO:0000259" key="7">
    <source>
        <dbReference type="Pfam" id="PF03775"/>
    </source>
</evidence>
<dbReference type="PANTHER" id="PTHR34108">
    <property type="entry name" value="SEPTUM SITE-DETERMINING PROTEIN MINC"/>
    <property type="match status" value="1"/>
</dbReference>
<dbReference type="GO" id="GO:0000902">
    <property type="term" value="P:cell morphogenesis"/>
    <property type="evidence" value="ECO:0007669"/>
    <property type="project" value="InterPro"/>
</dbReference>
<dbReference type="AlphaFoldDB" id="A0A1P8Q5F0"/>
<dbReference type="Gene3D" id="2.160.20.70">
    <property type="match status" value="1"/>
</dbReference>
<evidence type="ECO:0000313" key="9">
    <source>
        <dbReference type="EMBL" id="APX73061.1"/>
    </source>
</evidence>
<dbReference type="InterPro" id="IPR016098">
    <property type="entry name" value="CAP/MinC_C"/>
</dbReference>
<name>A0A1P8Q5F0_9LACO</name>
<evidence type="ECO:0000256" key="6">
    <source>
        <dbReference type="HAMAP-Rule" id="MF_00267"/>
    </source>
</evidence>
<keyword evidence="3 6" id="KW-0717">Septation</keyword>
<evidence type="ECO:0000313" key="10">
    <source>
        <dbReference type="Proteomes" id="UP000187499"/>
    </source>
</evidence>
<dbReference type="SUPFAM" id="SSF63848">
    <property type="entry name" value="Cell-division inhibitor MinC, C-terminal domain"/>
    <property type="match status" value="1"/>
</dbReference>
<dbReference type="KEGG" id="lalw:BTM29_11095"/>
<dbReference type="EMBL" id="CP019323">
    <property type="protein sequence ID" value="APX73061.1"/>
    <property type="molecule type" value="Genomic_DNA"/>
</dbReference>
<dbReference type="InterPro" id="IPR005526">
    <property type="entry name" value="Septum_form_inhib_MinC_C"/>
</dbReference>
<evidence type="ECO:0000256" key="5">
    <source>
        <dbReference type="ARBA" id="ARBA00046874"/>
    </source>
</evidence>
<keyword evidence="2 6" id="KW-0132">Cell division</keyword>
<accession>A0A1P8Q5F0</accession>
<dbReference type="PANTHER" id="PTHR34108:SF1">
    <property type="entry name" value="SEPTUM SITE-DETERMINING PROTEIN MINC"/>
    <property type="match status" value="1"/>
</dbReference>
<sequence length="220" mass="24363">MSNVTLKGSKEGFVVIINDGSDFEQSLEDLKALILKQNIGSIDDDVIQFTIKTGNRLLTAAQRKTVKTVFKDYPQIEIKDIISNVEDKDEVSKLLKDNKINVETGIVRSGQKLEFEGDVLFLGVLHEGAKISTTGSIYILGQVNGIVQAGYPDNTNAAIFGNLKNAAQLRIADVIEIVTEDNADKLANHQFAYIDEMHSISVDDLQDYKEIMNESRKRTG</sequence>
<keyword evidence="4 6" id="KW-0131">Cell cycle</keyword>
<evidence type="ECO:0000256" key="1">
    <source>
        <dbReference type="ARBA" id="ARBA00006291"/>
    </source>
</evidence>
<proteinExistence type="inferred from homology"/>
<protein>
    <recommendedName>
        <fullName evidence="6">Probable septum site-determining protein MinC</fullName>
    </recommendedName>
</protein>
<dbReference type="RefSeq" id="WP_076617683.1">
    <property type="nucleotide sequence ID" value="NZ_CP019323.1"/>
</dbReference>
<evidence type="ECO:0000256" key="3">
    <source>
        <dbReference type="ARBA" id="ARBA00023210"/>
    </source>
</evidence>
<gene>
    <name evidence="6" type="primary">minC</name>
    <name evidence="9" type="ORF">BTM29_11095</name>
</gene>
<dbReference type="InterPro" id="IPR055219">
    <property type="entry name" value="MinC_N_1"/>
</dbReference>
<feature type="domain" description="Septum site-determining protein MinC N-terminal" evidence="8">
    <location>
        <begin position="4"/>
        <end position="81"/>
    </location>
</feature>
<comment type="similarity">
    <text evidence="1 6">Belongs to the MinC family.</text>
</comment>
<evidence type="ECO:0000256" key="2">
    <source>
        <dbReference type="ARBA" id="ARBA00022618"/>
    </source>
</evidence>
<organism evidence="9 10">
    <name type="scientific">Companilactobacillus allii</name>
    <dbReference type="NCBI Taxonomy" id="1847728"/>
    <lineage>
        <taxon>Bacteria</taxon>
        <taxon>Bacillati</taxon>
        <taxon>Bacillota</taxon>
        <taxon>Bacilli</taxon>
        <taxon>Lactobacillales</taxon>
        <taxon>Lactobacillaceae</taxon>
        <taxon>Companilactobacillus</taxon>
    </lineage>
</organism>
<dbReference type="GO" id="GO:1901891">
    <property type="term" value="P:regulation of cell septum assembly"/>
    <property type="evidence" value="ECO:0007669"/>
    <property type="project" value="InterPro"/>
</dbReference>
<dbReference type="HAMAP" id="MF_00267">
    <property type="entry name" value="MinC"/>
    <property type="match status" value="1"/>
</dbReference>
<dbReference type="Proteomes" id="UP000187499">
    <property type="component" value="Chromosome"/>
</dbReference>
<comment type="function">
    <text evidence="6">Cell division inhibitor that blocks the formation of polar Z ring septums. Rapidly oscillates between the poles of the cell to destabilize FtsZ filaments that have formed before they mature into polar Z rings. Prevents FtsZ polymerization.</text>
</comment>